<dbReference type="RefSeq" id="WP_129017026.1">
    <property type="nucleotide sequence ID" value="NZ_SDDZ01000004.1"/>
</dbReference>
<dbReference type="CDD" id="cd16015">
    <property type="entry name" value="LTA_synthase"/>
    <property type="match status" value="1"/>
</dbReference>
<dbReference type="InterPro" id="IPR000917">
    <property type="entry name" value="Sulfatase_N"/>
</dbReference>
<dbReference type="Gene3D" id="3.40.720.10">
    <property type="entry name" value="Alkaline Phosphatase, subunit A"/>
    <property type="match status" value="1"/>
</dbReference>
<sequence>MKLFFRKQEYIILLYRLFLAYVFYFIARFLFFLYNYDVLEVHSVGAFFKLSYYGLAFDTAAILYVNSLFILLSLLPLRVTQSSGYQKLLFYVYFITNLIGYAFNYVDFIYYKFNFARTTLSVLEVVENEANKTAMFFRFLVSYWHVYLLFLLVSLLWIYLYKRVKLRPLAHPLSTKTYYISSLIGFVVFGTLIVGGIRGGDFNKSTRPINLVDASKHVKKMEQADLVLNTTFAFIRTFGTKSFRKVDYNITDEEIQFYIKPIKQYTSNEPTKPNIVVIITESMGREYIGAFNKNMDIDNYVSYTPFLDSLAQHSLIFPNAFANGSKSIHGMSSVLSGIPSFLDAFTSSSYANQKIESLVSILNDLDYDTSFFHGAPNGSMGFLGFSNILGFDRYYGMEEYGNDDDFDGSWGIWDEPFLQYMKSTLDHKQQPFFSTVFTVTSHEPFVIPKKYDGKFPKGNVQMHEPVGYTDYAFKRFFEAAKKEPWFDNTIFVITSDHPNQVYYDVYNKTINRRAIPILFYKSDGSLVGVKNELAQQIDIYPTLMDIIGYDKPFRSWGRSLVSDDGVEPFAINHNASQYYMLRGNFICAFDGKLTTGFYDINDKSLENNLIANKTPEMEAAEKACKAFLQDYFERIVDKKLSMDK</sequence>
<dbReference type="Pfam" id="PF00884">
    <property type="entry name" value="Sulfatase"/>
    <property type="match status" value="1"/>
</dbReference>
<feature type="binding site" evidence="7">
    <location>
        <position position="442"/>
    </location>
    <ligand>
        <name>substrate</name>
    </ligand>
</feature>
<protein>
    <submittedName>
        <fullName evidence="12">LTA synthase family protein</fullName>
    </submittedName>
</protein>
<evidence type="ECO:0000256" key="9">
    <source>
        <dbReference type="PIRSR" id="PIRSR600917-52"/>
    </source>
</evidence>
<keyword evidence="7" id="KW-0464">Manganese</keyword>
<dbReference type="GO" id="GO:0046872">
    <property type="term" value="F:metal ion binding"/>
    <property type="evidence" value="ECO:0007669"/>
    <property type="project" value="UniProtKB-KW"/>
</dbReference>
<feature type="active site" evidence="6">
    <location>
        <position position="327"/>
    </location>
</feature>
<dbReference type="Proteomes" id="UP000289792">
    <property type="component" value="Unassembled WGS sequence"/>
</dbReference>
<reference evidence="12 13" key="1">
    <citation type="submission" date="2019-01" db="EMBL/GenBank/DDBJ databases">
        <title>Genome sequence of the Antarctic species Gelidibacter gilvus ACAM 158(T).</title>
        <authorList>
            <person name="Bowman J.P."/>
        </authorList>
    </citation>
    <scope>NUCLEOTIDE SEQUENCE [LARGE SCALE GENOMIC DNA]</scope>
    <source>
        <strain evidence="12 13">IC158</strain>
    </source>
</reference>
<evidence type="ECO:0000256" key="7">
    <source>
        <dbReference type="PIRSR" id="PIRSR005091-2"/>
    </source>
</evidence>
<evidence type="ECO:0000256" key="3">
    <source>
        <dbReference type="ARBA" id="ARBA00022692"/>
    </source>
</evidence>
<evidence type="ECO:0000313" key="12">
    <source>
        <dbReference type="EMBL" id="RXJ50110.1"/>
    </source>
</evidence>
<dbReference type="EMBL" id="SDDZ01000004">
    <property type="protein sequence ID" value="RXJ50110.1"/>
    <property type="molecule type" value="Genomic_DNA"/>
</dbReference>
<comment type="caution">
    <text evidence="12">The sequence shown here is derived from an EMBL/GenBank/DDBJ whole genome shotgun (WGS) entry which is preliminary data.</text>
</comment>
<dbReference type="PANTHER" id="PTHR47371:SF3">
    <property type="entry name" value="PHOSPHOGLYCEROL TRANSFERASE I"/>
    <property type="match status" value="1"/>
</dbReference>
<keyword evidence="3 10" id="KW-0812">Transmembrane</keyword>
<feature type="transmembrane region" description="Helical" evidence="10">
    <location>
        <begin position="88"/>
        <end position="111"/>
    </location>
</feature>
<feature type="modified residue" description="3-oxoalanine (Ser)" evidence="9">
    <location>
        <position position="327"/>
    </location>
</feature>
<feature type="transmembrane region" description="Helical" evidence="10">
    <location>
        <begin position="142"/>
        <end position="161"/>
    </location>
</feature>
<feature type="transmembrane region" description="Helical" evidence="10">
    <location>
        <begin position="12"/>
        <end position="34"/>
    </location>
</feature>
<comment type="PTM">
    <text evidence="9">The conversion to 3-oxoalanine (also known as C-formylglycine, FGly), of a serine or cysteine residue in prokaryotes and of a cysteine residue in eukaryotes, is critical for catalytic activity.</text>
</comment>
<evidence type="ECO:0000256" key="4">
    <source>
        <dbReference type="ARBA" id="ARBA00022989"/>
    </source>
</evidence>
<organism evidence="12 13">
    <name type="scientific">Gelidibacter gilvus</name>
    <dbReference type="NCBI Taxonomy" id="59602"/>
    <lineage>
        <taxon>Bacteria</taxon>
        <taxon>Pseudomonadati</taxon>
        <taxon>Bacteroidota</taxon>
        <taxon>Flavobacteriia</taxon>
        <taxon>Flavobacteriales</taxon>
        <taxon>Flavobacteriaceae</taxon>
        <taxon>Gelidibacter</taxon>
    </lineage>
</organism>
<dbReference type="InterPro" id="IPR012160">
    <property type="entry name" value="LtaS-like"/>
</dbReference>
<keyword evidence="7" id="KW-0479">Metal-binding</keyword>
<feature type="binding site" evidence="8">
    <location>
        <position position="496"/>
    </location>
    <ligand>
        <name>Mn(2+)</name>
        <dbReference type="ChEBI" id="CHEBI:29035"/>
    </ligand>
</feature>
<feature type="binding site" evidence="8">
    <location>
        <position position="497"/>
    </location>
    <ligand>
        <name>Mn(2+)</name>
        <dbReference type="ChEBI" id="CHEBI:29035"/>
    </ligand>
</feature>
<proteinExistence type="predicted"/>
<evidence type="ECO:0000256" key="6">
    <source>
        <dbReference type="PIRSR" id="PIRSR005091-1"/>
    </source>
</evidence>
<dbReference type="OrthoDB" id="9777768at2"/>
<keyword evidence="4 10" id="KW-1133">Transmembrane helix</keyword>
<evidence type="ECO:0000256" key="10">
    <source>
        <dbReference type="SAM" id="Phobius"/>
    </source>
</evidence>
<feature type="domain" description="Sulfatase N-terminal" evidence="11">
    <location>
        <begin position="273"/>
        <end position="549"/>
    </location>
</feature>
<accession>A0A4Q0XFT7</accession>
<evidence type="ECO:0000259" key="11">
    <source>
        <dbReference type="Pfam" id="PF00884"/>
    </source>
</evidence>
<gene>
    <name evidence="12" type="ORF">ESZ48_08960</name>
</gene>
<feature type="transmembrane region" description="Helical" evidence="10">
    <location>
        <begin position="54"/>
        <end position="76"/>
    </location>
</feature>
<dbReference type="AlphaFoldDB" id="A0A4Q0XFT7"/>
<dbReference type="GO" id="GO:0005886">
    <property type="term" value="C:plasma membrane"/>
    <property type="evidence" value="ECO:0007669"/>
    <property type="project" value="UniProtKB-SubCell"/>
</dbReference>
<dbReference type="InterPro" id="IPR017850">
    <property type="entry name" value="Alkaline_phosphatase_core_sf"/>
</dbReference>
<name>A0A4Q0XFT7_9FLAO</name>
<feature type="transmembrane region" description="Helical" evidence="10">
    <location>
        <begin position="177"/>
        <end position="197"/>
    </location>
</feature>
<comment type="subcellular location">
    <subcellularLocation>
        <location evidence="1">Cell membrane</location>
        <topology evidence="1">Multi-pass membrane protein</topology>
    </subcellularLocation>
</comment>
<evidence type="ECO:0000256" key="8">
    <source>
        <dbReference type="PIRSR" id="PIRSR005091-3"/>
    </source>
</evidence>
<feature type="binding site" evidence="8">
    <location>
        <position position="281"/>
    </location>
    <ligand>
        <name>Mn(2+)</name>
        <dbReference type="ChEBI" id="CHEBI:29035"/>
    </ligand>
</feature>
<evidence type="ECO:0000256" key="1">
    <source>
        <dbReference type="ARBA" id="ARBA00004651"/>
    </source>
</evidence>
<dbReference type="PIRSF" id="PIRSF005091">
    <property type="entry name" value="Mmb_sulf_HI1246"/>
    <property type="match status" value="1"/>
</dbReference>
<keyword evidence="2" id="KW-1003">Cell membrane</keyword>
<dbReference type="InterPro" id="IPR050448">
    <property type="entry name" value="OpgB/LTA_synthase_biosynth"/>
</dbReference>
<keyword evidence="5 10" id="KW-0472">Membrane</keyword>
<dbReference type="Gene3D" id="3.30.1120.80">
    <property type="match status" value="1"/>
</dbReference>
<evidence type="ECO:0000313" key="13">
    <source>
        <dbReference type="Proteomes" id="UP000289792"/>
    </source>
</evidence>
<dbReference type="SUPFAM" id="SSF53649">
    <property type="entry name" value="Alkaline phosphatase-like"/>
    <property type="match status" value="1"/>
</dbReference>
<evidence type="ECO:0000256" key="2">
    <source>
        <dbReference type="ARBA" id="ARBA00022475"/>
    </source>
</evidence>
<keyword evidence="13" id="KW-1185">Reference proteome</keyword>
<evidence type="ECO:0000256" key="5">
    <source>
        <dbReference type="ARBA" id="ARBA00023136"/>
    </source>
</evidence>
<dbReference type="PANTHER" id="PTHR47371">
    <property type="entry name" value="LIPOTEICHOIC ACID SYNTHASE"/>
    <property type="match status" value="1"/>
</dbReference>